<organism evidence="5 6">
    <name type="scientific">Daphnia galeata</name>
    <dbReference type="NCBI Taxonomy" id="27404"/>
    <lineage>
        <taxon>Eukaryota</taxon>
        <taxon>Metazoa</taxon>
        <taxon>Ecdysozoa</taxon>
        <taxon>Arthropoda</taxon>
        <taxon>Crustacea</taxon>
        <taxon>Branchiopoda</taxon>
        <taxon>Diplostraca</taxon>
        <taxon>Cladocera</taxon>
        <taxon>Anomopoda</taxon>
        <taxon>Daphniidae</taxon>
        <taxon>Daphnia</taxon>
    </lineage>
</organism>
<dbReference type="EMBL" id="CAKKLH010000080">
    <property type="protein sequence ID" value="CAH0102423.1"/>
    <property type="molecule type" value="Genomic_DNA"/>
</dbReference>
<feature type="compositionally biased region" description="Polar residues" evidence="2">
    <location>
        <begin position="671"/>
        <end position="682"/>
    </location>
</feature>
<dbReference type="Gene3D" id="3.30.160.20">
    <property type="match status" value="1"/>
</dbReference>
<dbReference type="InterPro" id="IPR050923">
    <property type="entry name" value="Cell_Proc_Reg/RNA_Proc"/>
</dbReference>
<keyword evidence="6" id="KW-1185">Reference proteome</keyword>
<feature type="domain" description="FHA" evidence="3">
    <location>
        <begin position="138"/>
        <end position="193"/>
    </location>
</feature>
<comment type="caution">
    <text evidence="5">The sequence shown here is derived from an EMBL/GenBank/DDBJ whole genome shotgun (WGS) entry which is preliminary data.</text>
</comment>
<evidence type="ECO:0000313" key="5">
    <source>
        <dbReference type="EMBL" id="CAH0102423.1"/>
    </source>
</evidence>
<feature type="region of interest" description="Disordered" evidence="2">
    <location>
        <begin position="610"/>
        <end position="682"/>
    </location>
</feature>
<proteinExistence type="predicted"/>
<dbReference type="Gene3D" id="2.60.200.20">
    <property type="match status" value="1"/>
</dbReference>
<dbReference type="GO" id="GO:0003723">
    <property type="term" value="F:RNA binding"/>
    <property type="evidence" value="ECO:0007669"/>
    <property type="project" value="UniProtKB-UniRule"/>
</dbReference>
<dbReference type="SMART" id="SM00240">
    <property type="entry name" value="FHA"/>
    <property type="match status" value="1"/>
</dbReference>
<evidence type="ECO:0000313" key="6">
    <source>
        <dbReference type="Proteomes" id="UP000789390"/>
    </source>
</evidence>
<dbReference type="SUPFAM" id="SSF49879">
    <property type="entry name" value="SMAD/FHA domain"/>
    <property type="match status" value="1"/>
</dbReference>
<feature type="compositionally biased region" description="Basic and acidic residues" evidence="2">
    <location>
        <begin position="610"/>
        <end position="625"/>
    </location>
</feature>
<feature type="compositionally biased region" description="Polar residues" evidence="2">
    <location>
        <begin position="643"/>
        <end position="654"/>
    </location>
</feature>
<dbReference type="AlphaFoldDB" id="A0A8J2RK96"/>
<evidence type="ECO:0008006" key="7">
    <source>
        <dbReference type="Google" id="ProtNLM"/>
    </source>
</evidence>
<gene>
    <name evidence="5" type="ORF">DGAL_LOCUS4819</name>
</gene>
<evidence type="ECO:0000259" key="4">
    <source>
        <dbReference type="PROSITE" id="PS50137"/>
    </source>
</evidence>
<dbReference type="OrthoDB" id="433755at2759"/>
<dbReference type="InterPro" id="IPR008984">
    <property type="entry name" value="SMAD_FHA_dom_sf"/>
</dbReference>
<evidence type="ECO:0000256" key="2">
    <source>
        <dbReference type="SAM" id="MobiDB-lite"/>
    </source>
</evidence>
<dbReference type="CDD" id="cd22677">
    <property type="entry name" value="FHA_Kanadaptin"/>
    <property type="match status" value="1"/>
</dbReference>
<accession>A0A8J2RK96</accession>
<dbReference type="CDD" id="cd19856">
    <property type="entry name" value="DSRM_Kanadaptin"/>
    <property type="match status" value="1"/>
</dbReference>
<feature type="compositionally biased region" description="Basic and acidic residues" evidence="2">
    <location>
        <begin position="61"/>
        <end position="72"/>
    </location>
</feature>
<feature type="region of interest" description="Disordered" evidence="2">
    <location>
        <begin position="250"/>
        <end position="279"/>
    </location>
</feature>
<dbReference type="InterPro" id="IPR000253">
    <property type="entry name" value="FHA_dom"/>
</dbReference>
<feature type="domain" description="DRBM" evidence="4">
    <location>
        <begin position="310"/>
        <end position="382"/>
    </location>
</feature>
<protein>
    <recommendedName>
        <fullName evidence="7">Kanadaptin</fullName>
    </recommendedName>
</protein>
<dbReference type="PROSITE" id="PS50006">
    <property type="entry name" value="FHA_DOMAIN"/>
    <property type="match status" value="1"/>
</dbReference>
<reference evidence="5" key="1">
    <citation type="submission" date="2021-11" db="EMBL/GenBank/DDBJ databases">
        <authorList>
            <person name="Schell T."/>
        </authorList>
    </citation>
    <scope>NUCLEOTIDE SEQUENCE</scope>
    <source>
        <strain evidence="5">M5</strain>
    </source>
</reference>
<feature type="region of interest" description="Disordered" evidence="2">
    <location>
        <begin position="30"/>
        <end position="72"/>
    </location>
</feature>
<sequence>MEDVAEVFKCAEKNGTNLSVFKKPVIIGKRPGTKISERPSNIRQTDDPSTDSKQNVNPSTDDVKLENDKDNKIPVQKLESDNNINLKKSSLIPAKISSLNYVAPSSSTICQLSYQLEVLKDGMIVQSENLQIKQKPFHVFGRLPTCDFALQHPSISRYHAVLQYQIDEQHGGTGWFLFDLGSTHGTFLNKQQIPPKVYCRVHTGHIFKFGVSSRLFILQGPEEDQEAVSELSVTQLKELKLKRELSIEKLDSQQSNNGDDRASAASVPPSTSNGISWGMREDAEDENPLAENPFALVDDVQLDENLYLDDPKKTLRGWFEREGYELEYKVEEKNYAHFICRVELPIDSVSGAPIVAEASVKGGKKKEAVVQCALEACRLLDRHGMLRQSKHESKSRRKKRNFDDDYYSSDEDTFLDRTGTVERKRQARMKEQISDVVETYESLSFKQNATLKEIADIQLTLSRMTAATRNPAKIDIDDVDAYMEALQAYESSNKKSSAVFRLKLGELQREEIRLKALIKIARPAVVSSSEIPSLNTATESKVESNLKISLHEKLENEISSEKNSGPEPILTQPIVKKSSVDSSSIDRNCAVPSASTGQLLEEEKKFEVPSCEVDKLSEGHSDNNEKTGLVIRKRRKKDHEQIKTVNVSSNSYNTDESKYAMWTPPDDQSGDGKTSLNKKYGY</sequence>
<evidence type="ECO:0000256" key="1">
    <source>
        <dbReference type="PROSITE-ProRule" id="PRU00266"/>
    </source>
</evidence>
<dbReference type="Proteomes" id="UP000789390">
    <property type="component" value="Unassembled WGS sequence"/>
</dbReference>
<dbReference type="PROSITE" id="PS50137">
    <property type="entry name" value="DS_RBD"/>
    <property type="match status" value="1"/>
</dbReference>
<evidence type="ECO:0000259" key="3">
    <source>
        <dbReference type="PROSITE" id="PS50006"/>
    </source>
</evidence>
<feature type="compositionally biased region" description="Polar residues" evidence="2">
    <location>
        <begin position="51"/>
        <end position="60"/>
    </location>
</feature>
<dbReference type="Pfam" id="PF00498">
    <property type="entry name" value="FHA"/>
    <property type="match status" value="1"/>
</dbReference>
<name>A0A8J2RK96_9CRUS</name>
<dbReference type="InterPro" id="IPR014720">
    <property type="entry name" value="dsRBD_dom"/>
</dbReference>
<keyword evidence="1" id="KW-0694">RNA-binding</keyword>
<dbReference type="PANTHER" id="PTHR23308">
    <property type="entry name" value="NUCLEAR INHIBITOR OF PROTEIN PHOSPHATASE-1"/>
    <property type="match status" value="1"/>
</dbReference>